<evidence type="ECO:0000256" key="1">
    <source>
        <dbReference type="SAM" id="Phobius"/>
    </source>
</evidence>
<organism evidence="2 3">
    <name type="scientific">Microbacterium suwonense</name>
    <dbReference type="NCBI Taxonomy" id="683047"/>
    <lineage>
        <taxon>Bacteria</taxon>
        <taxon>Bacillati</taxon>
        <taxon>Actinomycetota</taxon>
        <taxon>Actinomycetes</taxon>
        <taxon>Micrococcales</taxon>
        <taxon>Microbacteriaceae</taxon>
        <taxon>Microbacterium</taxon>
    </lineage>
</organism>
<evidence type="ECO:0000313" key="3">
    <source>
        <dbReference type="Proteomes" id="UP001321543"/>
    </source>
</evidence>
<keyword evidence="3" id="KW-1185">Reference proteome</keyword>
<sequence length="57" mass="6031">MFVRPVSLQARLMAAVIGFVSLILVVVAVITSATLGSALEQRLQEQLDTTAAKTKSS</sequence>
<dbReference type="EMBL" id="AP027728">
    <property type="protein sequence ID" value="BDZ37703.1"/>
    <property type="molecule type" value="Genomic_DNA"/>
</dbReference>
<name>A0ABM8FPV7_9MICO</name>
<proteinExistence type="predicted"/>
<keyword evidence="1" id="KW-1133">Transmembrane helix</keyword>
<gene>
    <name evidence="2" type="ORF">GCM10025863_03170</name>
</gene>
<feature type="transmembrane region" description="Helical" evidence="1">
    <location>
        <begin position="12"/>
        <end position="35"/>
    </location>
</feature>
<accession>A0ABM8FPV7</accession>
<keyword evidence="1" id="KW-0472">Membrane</keyword>
<dbReference type="Proteomes" id="UP001321543">
    <property type="component" value="Chromosome"/>
</dbReference>
<protein>
    <recommendedName>
        <fullName evidence="4">Methyl-accepting chemotaxis protein</fullName>
    </recommendedName>
</protein>
<reference evidence="3" key="1">
    <citation type="journal article" date="2019" name="Int. J. Syst. Evol. Microbiol.">
        <title>The Global Catalogue of Microorganisms (GCM) 10K type strain sequencing project: providing services to taxonomists for standard genome sequencing and annotation.</title>
        <authorList>
            <consortium name="The Broad Institute Genomics Platform"/>
            <consortium name="The Broad Institute Genome Sequencing Center for Infectious Disease"/>
            <person name="Wu L."/>
            <person name="Ma J."/>
        </authorList>
    </citation>
    <scope>NUCLEOTIDE SEQUENCE [LARGE SCALE GENOMIC DNA]</scope>
    <source>
        <strain evidence="3">NBRC 106310</strain>
    </source>
</reference>
<keyword evidence="1" id="KW-0812">Transmembrane</keyword>
<evidence type="ECO:0008006" key="4">
    <source>
        <dbReference type="Google" id="ProtNLM"/>
    </source>
</evidence>
<evidence type="ECO:0000313" key="2">
    <source>
        <dbReference type="EMBL" id="BDZ37703.1"/>
    </source>
</evidence>